<dbReference type="Proteomes" id="UP000499080">
    <property type="component" value="Unassembled WGS sequence"/>
</dbReference>
<keyword evidence="2" id="KW-1185">Reference proteome</keyword>
<sequence length="111" mass="12821">MVLCPECQRVNISNLLTDFFVQFCQRTFPDNFLDGFSIDSLFLKFESSIRIIRHVLVVLKDFFSHVIPLVQSDLAGLVVRSELQDGHGGMVVRFRLRSRRVPGSKPDFFEE</sequence>
<dbReference type="EMBL" id="BGPR01001828">
    <property type="protein sequence ID" value="GBM62639.1"/>
    <property type="molecule type" value="Genomic_DNA"/>
</dbReference>
<organism evidence="1 2">
    <name type="scientific">Araneus ventricosus</name>
    <name type="common">Orbweaver spider</name>
    <name type="synonym">Epeira ventricosa</name>
    <dbReference type="NCBI Taxonomy" id="182803"/>
    <lineage>
        <taxon>Eukaryota</taxon>
        <taxon>Metazoa</taxon>
        <taxon>Ecdysozoa</taxon>
        <taxon>Arthropoda</taxon>
        <taxon>Chelicerata</taxon>
        <taxon>Arachnida</taxon>
        <taxon>Araneae</taxon>
        <taxon>Araneomorphae</taxon>
        <taxon>Entelegynae</taxon>
        <taxon>Araneoidea</taxon>
        <taxon>Araneidae</taxon>
        <taxon>Araneus</taxon>
    </lineage>
</organism>
<evidence type="ECO:0000313" key="1">
    <source>
        <dbReference type="EMBL" id="GBM62639.1"/>
    </source>
</evidence>
<comment type="caution">
    <text evidence="1">The sequence shown here is derived from an EMBL/GenBank/DDBJ whole genome shotgun (WGS) entry which is preliminary data.</text>
</comment>
<dbReference type="AlphaFoldDB" id="A0A4Y2HBI0"/>
<accession>A0A4Y2HBI0</accession>
<name>A0A4Y2HBI0_ARAVE</name>
<proteinExistence type="predicted"/>
<reference evidence="1 2" key="1">
    <citation type="journal article" date="2019" name="Sci. Rep.">
        <title>Orb-weaving spider Araneus ventricosus genome elucidates the spidroin gene catalogue.</title>
        <authorList>
            <person name="Kono N."/>
            <person name="Nakamura H."/>
            <person name="Ohtoshi R."/>
            <person name="Moran D.A.P."/>
            <person name="Shinohara A."/>
            <person name="Yoshida Y."/>
            <person name="Fujiwara M."/>
            <person name="Mori M."/>
            <person name="Tomita M."/>
            <person name="Arakawa K."/>
        </authorList>
    </citation>
    <scope>NUCLEOTIDE SEQUENCE [LARGE SCALE GENOMIC DNA]</scope>
</reference>
<gene>
    <name evidence="1" type="ORF">AVEN_103628_1</name>
</gene>
<evidence type="ECO:0000313" key="2">
    <source>
        <dbReference type="Proteomes" id="UP000499080"/>
    </source>
</evidence>
<protein>
    <submittedName>
        <fullName evidence="1">Uncharacterized protein</fullName>
    </submittedName>
</protein>